<evidence type="ECO:0000313" key="2">
    <source>
        <dbReference type="Proteomes" id="UP001516400"/>
    </source>
</evidence>
<keyword evidence="2" id="KW-1185">Reference proteome</keyword>
<accession>A0ABD2MV99</accession>
<sequence length="54" mass="6071">LNIAGADTTMHIYVDKKDGEALKSVFTRWSTRRFISNVTLLDEDINFGPILSTV</sequence>
<proteinExistence type="predicted"/>
<dbReference type="EMBL" id="JABFTP020000021">
    <property type="protein sequence ID" value="KAL3270177.1"/>
    <property type="molecule type" value="Genomic_DNA"/>
</dbReference>
<comment type="caution">
    <text evidence="1">The sequence shown here is derived from an EMBL/GenBank/DDBJ whole genome shotgun (WGS) entry which is preliminary data.</text>
</comment>
<evidence type="ECO:0000313" key="1">
    <source>
        <dbReference type="EMBL" id="KAL3270177.1"/>
    </source>
</evidence>
<protein>
    <submittedName>
        <fullName evidence="1">Uncharacterized protein</fullName>
    </submittedName>
</protein>
<name>A0ABD2MV99_9CUCU</name>
<reference evidence="1 2" key="1">
    <citation type="journal article" date="2021" name="BMC Biol.">
        <title>Horizontally acquired antibacterial genes associated with adaptive radiation of ladybird beetles.</title>
        <authorList>
            <person name="Li H.S."/>
            <person name="Tang X.F."/>
            <person name="Huang Y.H."/>
            <person name="Xu Z.Y."/>
            <person name="Chen M.L."/>
            <person name="Du X.Y."/>
            <person name="Qiu B.Y."/>
            <person name="Chen P.T."/>
            <person name="Zhang W."/>
            <person name="Slipinski A."/>
            <person name="Escalona H.E."/>
            <person name="Waterhouse R.M."/>
            <person name="Zwick A."/>
            <person name="Pang H."/>
        </authorList>
    </citation>
    <scope>NUCLEOTIDE SEQUENCE [LARGE SCALE GENOMIC DNA]</scope>
    <source>
        <strain evidence="1">SYSU2018</strain>
    </source>
</reference>
<gene>
    <name evidence="1" type="ORF">HHI36_009234</name>
</gene>
<organism evidence="1 2">
    <name type="scientific">Cryptolaemus montrouzieri</name>
    <dbReference type="NCBI Taxonomy" id="559131"/>
    <lineage>
        <taxon>Eukaryota</taxon>
        <taxon>Metazoa</taxon>
        <taxon>Ecdysozoa</taxon>
        <taxon>Arthropoda</taxon>
        <taxon>Hexapoda</taxon>
        <taxon>Insecta</taxon>
        <taxon>Pterygota</taxon>
        <taxon>Neoptera</taxon>
        <taxon>Endopterygota</taxon>
        <taxon>Coleoptera</taxon>
        <taxon>Polyphaga</taxon>
        <taxon>Cucujiformia</taxon>
        <taxon>Coccinelloidea</taxon>
        <taxon>Coccinellidae</taxon>
        <taxon>Scymninae</taxon>
        <taxon>Scymnini</taxon>
        <taxon>Cryptolaemus</taxon>
    </lineage>
</organism>
<feature type="non-terminal residue" evidence="1">
    <location>
        <position position="1"/>
    </location>
</feature>
<dbReference type="AlphaFoldDB" id="A0ABD2MV99"/>
<feature type="non-terminal residue" evidence="1">
    <location>
        <position position="54"/>
    </location>
</feature>
<dbReference type="Proteomes" id="UP001516400">
    <property type="component" value="Unassembled WGS sequence"/>
</dbReference>